<organism evidence="6 7">
    <name type="scientific">Alsobacter ponti</name>
    <dbReference type="NCBI Taxonomy" id="2962936"/>
    <lineage>
        <taxon>Bacteria</taxon>
        <taxon>Pseudomonadati</taxon>
        <taxon>Pseudomonadota</taxon>
        <taxon>Alphaproteobacteria</taxon>
        <taxon>Hyphomicrobiales</taxon>
        <taxon>Alsobacteraceae</taxon>
        <taxon>Alsobacter</taxon>
    </lineage>
</organism>
<dbReference type="PANTHER" id="PTHR14226:SF57">
    <property type="entry name" value="BLR7027 PROTEIN"/>
    <property type="match status" value="1"/>
</dbReference>
<dbReference type="PANTHER" id="PTHR14226">
    <property type="entry name" value="NEUROPATHY TARGET ESTERASE/SWISS CHEESE D.MELANOGASTER"/>
    <property type="match status" value="1"/>
</dbReference>
<dbReference type="PROSITE" id="PS51635">
    <property type="entry name" value="PNPLA"/>
    <property type="match status" value="1"/>
</dbReference>
<dbReference type="Proteomes" id="UP001205890">
    <property type="component" value="Unassembled WGS sequence"/>
</dbReference>
<dbReference type="CDD" id="cd07209">
    <property type="entry name" value="Pat_hypo_Ecoli_Z1214_like"/>
    <property type="match status" value="1"/>
</dbReference>
<evidence type="ECO:0000313" key="7">
    <source>
        <dbReference type="Proteomes" id="UP001205890"/>
    </source>
</evidence>
<feature type="domain" description="PNPLA" evidence="5">
    <location>
        <begin position="22"/>
        <end position="235"/>
    </location>
</feature>
<feature type="short sequence motif" description="GXGXXG" evidence="4">
    <location>
        <begin position="26"/>
        <end position="31"/>
    </location>
</feature>
<evidence type="ECO:0000259" key="5">
    <source>
        <dbReference type="PROSITE" id="PS51635"/>
    </source>
</evidence>
<dbReference type="Pfam" id="PF12536">
    <property type="entry name" value="DUF3734"/>
    <property type="match status" value="1"/>
</dbReference>
<name>A0ABT1LEQ7_9HYPH</name>
<reference evidence="6 7" key="1">
    <citation type="submission" date="2022-07" db="EMBL/GenBank/DDBJ databases">
        <authorList>
            <person name="Li W.-J."/>
            <person name="Deng Q.-Q."/>
        </authorList>
    </citation>
    <scope>NUCLEOTIDE SEQUENCE [LARGE SCALE GENOMIC DNA]</scope>
    <source>
        <strain evidence="6 7">SYSU M60028</strain>
    </source>
</reference>
<keyword evidence="7" id="KW-1185">Reference proteome</keyword>
<keyword evidence="2 4" id="KW-0442">Lipid degradation</keyword>
<feature type="active site" description="Nucleophile" evidence="4">
    <location>
        <position position="55"/>
    </location>
</feature>
<evidence type="ECO:0000256" key="3">
    <source>
        <dbReference type="ARBA" id="ARBA00023098"/>
    </source>
</evidence>
<evidence type="ECO:0000313" key="6">
    <source>
        <dbReference type="EMBL" id="MCP8939411.1"/>
    </source>
</evidence>
<feature type="short sequence motif" description="GXSXG" evidence="4">
    <location>
        <begin position="53"/>
        <end position="57"/>
    </location>
</feature>
<dbReference type="RefSeq" id="WP_254742826.1">
    <property type="nucleotide sequence ID" value="NZ_JANCLU010000011.1"/>
</dbReference>
<evidence type="ECO:0000256" key="2">
    <source>
        <dbReference type="ARBA" id="ARBA00022963"/>
    </source>
</evidence>
<dbReference type="Pfam" id="PF01734">
    <property type="entry name" value="Patatin"/>
    <property type="match status" value="1"/>
</dbReference>
<accession>A0ABT1LEQ7</accession>
<dbReference type="InterPro" id="IPR021095">
    <property type="entry name" value="DUF3734"/>
</dbReference>
<sequence>MDAPVKQARKGSAAAAFEVVALVLQGGGALGSYQAGVYEALAKAGIHPNWVAGISIGAINSALIAGNPVEKRVERLRSFWETVSEPPLGPFGVAYNAGLEVPSHALHQWINRTRAFGIATLGAPGFFQPRFPSPALFPPGSFDELSYYDVSPLIATLQKLIDFELINTGPTRLSVGAVNVRTGNFVCFDSAEQPIDVRHVIASGSLPPGFPATEIDGEYYWDGGVVSNTPLEWVLGTPPLRNTLAFQVDLWSARGDLPRDFVEAEVRRKDIQFSSRTREVTSRLLNAQRVRHAFRRIHEQLPKHLRESEEGRFLASQANDAVYNLVHLIYHASSYEGTAKDFEFSRRTMEEHWRAGFDAATKSLSHGEVFRRPTNPEGFAVFDFSK</sequence>
<dbReference type="SUPFAM" id="SSF52151">
    <property type="entry name" value="FabD/lysophospholipase-like"/>
    <property type="match status" value="1"/>
</dbReference>
<evidence type="ECO:0000256" key="4">
    <source>
        <dbReference type="PROSITE-ProRule" id="PRU01161"/>
    </source>
</evidence>
<feature type="active site" description="Proton acceptor" evidence="4">
    <location>
        <position position="222"/>
    </location>
</feature>
<dbReference type="InterPro" id="IPR016035">
    <property type="entry name" value="Acyl_Trfase/lysoPLipase"/>
</dbReference>
<dbReference type="InterPro" id="IPR050301">
    <property type="entry name" value="NTE"/>
</dbReference>
<dbReference type="Gene3D" id="3.40.1090.10">
    <property type="entry name" value="Cytosolic phospholipase A2 catalytic domain"/>
    <property type="match status" value="2"/>
</dbReference>
<protein>
    <submittedName>
        <fullName evidence="6">Patatin-like phospholipase family protein</fullName>
    </submittedName>
</protein>
<proteinExistence type="predicted"/>
<keyword evidence="1 4" id="KW-0378">Hydrolase</keyword>
<gene>
    <name evidence="6" type="ORF">NK718_12875</name>
</gene>
<dbReference type="EMBL" id="JANCLU010000011">
    <property type="protein sequence ID" value="MCP8939411.1"/>
    <property type="molecule type" value="Genomic_DNA"/>
</dbReference>
<comment type="caution">
    <text evidence="6">The sequence shown here is derived from an EMBL/GenBank/DDBJ whole genome shotgun (WGS) entry which is preliminary data.</text>
</comment>
<dbReference type="InterPro" id="IPR002641">
    <property type="entry name" value="PNPLA_dom"/>
</dbReference>
<keyword evidence="3 4" id="KW-0443">Lipid metabolism</keyword>
<evidence type="ECO:0000256" key="1">
    <source>
        <dbReference type="ARBA" id="ARBA00022801"/>
    </source>
</evidence>
<feature type="short sequence motif" description="DGA/G" evidence="4">
    <location>
        <begin position="222"/>
        <end position="224"/>
    </location>
</feature>